<dbReference type="GO" id="GO:0016787">
    <property type="term" value="F:hydrolase activity"/>
    <property type="evidence" value="ECO:0007669"/>
    <property type="project" value="UniProtKB-KW"/>
</dbReference>
<evidence type="ECO:0000256" key="4">
    <source>
        <dbReference type="ARBA" id="ARBA00025742"/>
    </source>
</evidence>
<name>A0ABW5DU55_9PROT</name>
<dbReference type="RefSeq" id="WP_379877698.1">
    <property type="nucleotide sequence ID" value="NZ_JBHUIP010000013.1"/>
</dbReference>
<organism evidence="6 7">
    <name type="scientific">Lacibacterium aquatile</name>
    <dbReference type="NCBI Taxonomy" id="1168082"/>
    <lineage>
        <taxon>Bacteria</taxon>
        <taxon>Pseudomonadati</taxon>
        <taxon>Pseudomonadota</taxon>
        <taxon>Alphaproteobacteria</taxon>
        <taxon>Rhodospirillales</taxon>
        <taxon>Rhodospirillaceae</taxon>
    </lineage>
</organism>
<dbReference type="PANTHER" id="PTHR42988">
    <property type="entry name" value="PHOSPHOHYDROLASE"/>
    <property type="match status" value="1"/>
</dbReference>
<dbReference type="EC" id="3.1.-.-" evidence="6"/>
<reference evidence="7" key="1">
    <citation type="journal article" date="2019" name="Int. J. Syst. Evol. Microbiol.">
        <title>The Global Catalogue of Microorganisms (GCM) 10K type strain sequencing project: providing services to taxonomists for standard genome sequencing and annotation.</title>
        <authorList>
            <consortium name="The Broad Institute Genomics Platform"/>
            <consortium name="The Broad Institute Genome Sequencing Center for Infectious Disease"/>
            <person name="Wu L."/>
            <person name="Ma J."/>
        </authorList>
    </citation>
    <scope>NUCLEOTIDE SEQUENCE [LARGE SCALE GENOMIC DNA]</scope>
    <source>
        <strain evidence="7">CGMCC 1.19062</strain>
    </source>
</reference>
<accession>A0ABW5DU55</accession>
<keyword evidence="7" id="KW-1185">Reference proteome</keyword>
<feature type="domain" description="Calcineurin-like phosphoesterase" evidence="5">
    <location>
        <begin position="4"/>
        <end position="227"/>
    </location>
</feature>
<dbReference type="Proteomes" id="UP001597295">
    <property type="component" value="Unassembled WGS sequence"/>
</dbReference>
<evidence type="ECO:0000256" key="3">
    <source>
        <dbReference type="ARBA" id="ARBA00023004"/>
    </source>
</evidence>
<sequence length="303" mass="33182">MTRFRLAHLSDLHLPMDGLPLGPRGWLSKRGLSHLSWQLKRRKRHLGSVLKSMFADIAATAPGHIAVTGDITNTARPEEFQRSIDWLSQLGAPSDVTLVPGNHDALVTVAHDDGQGHWQQWMRGDGEDPSAFPFVRLRGRIALIGVNTAIATPVFRATGKIGDAQLSRLEKILANLGAQDLFRVILMHHPVTDGLQPGRKALIDRAEMQQVLKRAGAEMILHGHTHRASLTSVAGPKGPIAVIGVPSASGTARHVEHAARWHLYDIDADGANWQVQVSARRLAPDDKFHDIADYTLKIPSSRV</sequence>
<keyword evidence="1" id="KW-0479">Metal-binding</keyword>
<dbReference type="InterPro" id="IPR050884">
    <property type="entry name" value="CNP_phosphodiesterase-III"/>
</dbReference>
<dbReference type="EMBL" id="JBHUIP010000013">
    <property type="protein sequence ID" value="MFD2264602.1"/>
    <property type="molecule type" value="Genomic_DNA"/>
</dbReference>
<comment type="caution">
    <text evidence="6">The sequence shown here is derived from an EMBL/GenBank/DDBJ whole genome shotgun (WGS) entry which is preliminary data.</text>
</comment>
<evidence type="ECO:0000313" key="6">
    <source>
        <dbReference type="EMBL" id="MFD2264602.1"/>
    </source>
</evidence>
<evidence type="ECO:0000256" key="2">
    <source>
        <dbReference type="ARBA" id="ARBA00022801"/>
    </source>
</evidence>
<evidence type="ECO:0000259" key="5">
    <source>
        <dbReference type="Pfam" id="PF00149"/>
    </source>
</evidence>
<dbReference type="PANTHER" id="PTHR42988:SF2">
    <property type="entry name" value="CYCLIC NUCLEOTIDE PHOSPHODIESTERASE CBUA0032-RELATED"/>
    <property type="match status" value="1"/>
</dbReference>
<evidence type="ECO:0000313" key="7">
    <source>
        <dbReference type="Proteomes" id="UP001597295"/>
    </source>
</evidence>
<dbReference type="InterPro" id="IPR004843">
    <property type="entry name" value="Calcineurin-like_PHP"/>
</dbReference>
<protein>
    <submittedName>
        <fullName evidence="6">Metallophosphoesterase family protein</fullName>
        <ecNumber evidence="6">3.1.-.-</ecNumber>
    </submittedName>
</protein>
<gene>
    <name evidence="6" type="ORF">ACFSM5_16985</name>
</gene>
<dbReference type="Gene3D" id="3.60.21.10">
    <property type="match status" value="1"/>
</dbReference>
<dbReference type="CDD" id="cd00838">
    <property type="entry name" value="MPP_superfamily"/>
    <property type="match status" value="1"/>
</dbReference>
<dbReference type="Pfam" id="PF00149">
    <property type="entry name" value="Metallophos"/>
    <property type="match status" value="1"/>
</dbReference>
<proteinExistence type="inferred from homology"/>
<dbReference type="SUPFAM" id="SSF56300">
    <property type="entry name" value="Metallo-dependent phosphatases"/>
    <property type="match status" value="1"/>
</dbReference>
<keyword evidence="2 6" id="KW-0378">Hydrolase</keyword>
<dbReference type="InterPro" id="IPR029052">
    <property type="entry name" value="Metallo-depent_PP-like"/>
</dbReference>
<keyword evidence="3" id="KW-0408">Iron</keyword>
<evidence type="ECO:0000256" key="1">
    <source>
        <dbReference type="ARBA" id="ARBA00022723"/>
    </source>
</evidence>
<comment type="similarity">
    <text evidence="4">Belongs to the cyclic nucleotide phosphodiesterase class-III family.</text>
</comment>